<sequence length="1146" mass="130499">MEVGAIGKIVLTHIIENRRAYLLGIYAKWQQILAAPAEVMEVGRQVDILATHLELLLGQVAARDSIISIDASDEAQKIGRFLEGCMTKMAMLTEIMDKHSTHLPNGRKTWKDTFRKLYKDYSWTLQNGRVDDLIRAIKNDIEMVTKITMAIHSKTLGNLQSVLSQVADDTAYIRQRIDHLDEGIHRIYDLLRGVAQGDRDSLDGMFSSTGSTSFNDNAIDIGDDEPPPYEEEPSSNSPGFTLSDRFRRTPAHQWEIVPQNEPSSLHVTTSEFLWRMAKVAADVHPWDNKIRASNRYRDGTCDKALYNVVCHLMSIAETRMKWDTISISSWLTAGAWYLSLARFKMSSGASEKMLGSPMEIYASFVKVYWIVLTIDQHPQKPLPQDAGQTYQELEQYENLIAALHNEVRNAEHILQREPLQTIASELRKCLGKIWEREKDSSAEANEHAIGFYASRILESAGTSQSYMKPTSSELLGQWESLCPCTCICLPKDHEYVPEKPIIFACMCEKPKHLQLLHQFYVTVDSSAENMNDTALEIHNVLRNKDCKEKVALAVEFPDQAARDNLRRQLYSVTRRLMYRQNPGMQWEIESFNGPNTMRLTRSPFDNDKFGVPFVKSISVPRPEFSQETEVPKEINHVVEVEKGASVERSVWSGFWSFLKLEVGKNAAQRDENTADMTVETGQAPEDDLNTCHSPKLKPPDDTDALAIAPFTISLHSHLSASELKFTLHIINATSCFELWFEIHPRIVFQRLSGSLASIRMFLPPGINDEVMEHSAMMETTLDFPDTHVLESFQRSLFIAKAQKQLGYIERMPKSSEYRKISRKKIKLWDGEVQTCANEQLKPFQSIGGRRFLLIVGEATQGDFGKPTSGMVWESSNMTDTFIFTIHKFDSGPYYTIPSPEFDTSFTMRVSDTYSTPGAGSSSEASAEHVSVRSKGRRQTSDVTSNSYTPKIEMEIQFITAEDARNVRGICEGRKIQLQCILKRLEFEPMNILGIQTSFRSQPPTTMYDVVVELEDCRSRRCMRLWAPLRSKSSKSESRGVEVMIYTHSEDTRYRWESKVVTLSRAEFFPVDDGHARRLGGDLRWKGDFELFCKSEKVAMRLFDMLAHGVLAKTESSERVETISKRTDYEPSARDRKPRRAHSHSQM</sequence>
<gene>
    <name evidence="3" type="ORF">AOQ84DRAFT_443104</name>
</gene>
<feature type="compositionally biased region" description="Acidic residues" evidence="2">
    <location>
        <begin position="221"/>
        <end position="233"/>
    </location>
</feature>
<dbReference type="OrthoDB" id="10400749at2759"/>
<reference evidence="3 4" key="1">
    <citation type="journal article" date="2016" name="Nat. Commun.">
        <title>Ectomycorrhizal ecology is imprinted in the genome of the dominant symbiotic fungus Cenococcum geophilum.</title>
        <authorList>
            <consortium name="DOE Joint Genome Institute"/>
            <person name="Peter M."/>
            <person name="Kohler A."/>
            <person name="Ohm R.A."/>
            <person name="Kuo A."/>
            <person name="Krutzmann J."/>
            <person name="Morin E."/>
            <person name="Arend M."/>
            <person name="Barry K.W."/>
            <person name="Binder M."/>
            <person name="Choi C."/>
            <person name="Clum A."/>
            <person name="Copeland A."/>
            <person name="Grisel N."/>
            <person name="Haridas S."/>
            <person name="Kipfer T."/>
            <person name="LaButti K."/>
            <person name="Lindquist E."/>
            <person name="Lipzen A."/>
            <person name="Maire R."/>
            <person name="Meier B."/>
            <person name="Mihaltcheva S."/>
            <person name="Molinier V."/>
            <person name="Murat C."/>
            <person name="Poggeler S."/>
            <person name="Quandt C.A."/>
            <person name="Sperisen C."/>
            <person name="Tritt A."/>
            <person name="Tisserant E."/>
            <person name="Crous P.W."/>
            <person name="Henrissat B."/>
            <person name="Nehls U."/>
            <person name="Egli S."/>
            <person name="Spatafora J.W."/>
            <person name="Grigoriev I.V."/>
            <person name="Martin F.M."/>
        </authorList>
    </citation>
    <scope>NUCLEOTIDE SEQUENCE [LARGE SCALE GENOMIC DNA]</scope>
    <source>
        <strain evidence="3 4">CBS 207.34</strain>
    </source>
</reference>
<proteinExistence type="predicted"/>
<name>A0A8E2JMT4_9PEZI</name>
<accession>A0A8E2JMT4</accession>
<evidence type="ECO:0000256" key="2">
    <source>
        <dbReference type="SAM" id="MobiDB-lite"/>
    </source>
</evidence>
<protein>
    <submittedName>
        <fullName evidence="3">Uncharacterized protein</fullName>
    </submittedName>
</protein>
<feature type="region of interest" description="Disordered" evidence="2">
    <location>
        <begin position="1119"/>
        <end position="1146"/>
    </location>
</feature>
<evidence type="ECO:0000256" key="1">
    <source>
        <dbReference type="SAM" id="Coils"/>
    </source>
</evidence>
<organism evidence="3 4">
    <name type="scientific">Glonium stellatum</name>
    <dbReference type="NCBI Taxonomy" id="574774"/>
    <lineage>
        <taxon>Eukaryota</taxon>
        <taxon>Fungi</taxon>
        <taxon>Dikarya</taxon>
        <taxon>Ascomycota</taxon>
        <taxon>Pezizomycotina</taxon>
        <taxon>Dothideomycetes</taxon>
        <taxon>Pleosporomycetidae</taxon>
        <taxon>Gloniales</taxon>
        <taxon>Gloniaceae</taxon>
        <taxon>Glonium</taxon>
    </lineage>
</organism>
<dbReference type="Proteomes" id="UP000250140">
    <property type="component" value="Unassembled WGS sequence"/>
</dbReference>
<dbReference type="AlphaFoldDB" id="A0A8E2JMT4"/>
<evidence type="ECO:0000313" key="3">
    <source>
        <dbReference type="EMBL" id="OCL02837.1"/>
    </source>
</evidence>
<evidence type="ECO:0000313" key="4">
    <source>
        <dbReference type="Proteomes" id="UP000250140"/>
    </source>
</evidence>
<feature type="compositionally biased region" description="Basic residues" evidence="2">
    <location>
        <begin position="1135"/>
        <end position="1146"/>
    </location>
</feature>
<feature type="coiled-coil region" evidence="1">
    <location>
        <begin position="386"/>
        <end position="413"/>
    </location>
</feature>
<feature type="compositionally biased region" description="Polar residues" evidence="2">
    <location>
        <begin position="206"/>
        <end position="216"/>
    </location>
</feature>
<feature type="region of interest" description="Disordered" evidence="2">
    <location>
        <begin position="913"/>
        <end position="945"/>
    </location>
</feature>
<feature type="region of interest" description="Disordered" evidence="2">
    <location>
        <begin position="205"/>
        <end position="242"/>
    </location>
</feature>
<feature type="compositionally biased region" description="Basic and acidic residues" evidence="2">
    <location>
        <begin position="1119"/>
        <end position="1134"/>
    </location>
</feature>
<keyword evidence="4" id="KW-1185">Reference proteome</keyword>
<dbReference type="EMBL" id="KV750874">
    <property type="protein sequence ID" value="OCL02837.1"/>
    <property type="molecule type" value="Genomic_DNA"/>
</dbReference>
<keyword evidence="1" id="KW-0175">Coiled coil</keyword>